<dbReference type="AlphaFoldDB" id="A0A0C2JYH8"/>
<accession>A0A0C2JYH8</accession>
<name>A0A0C2JYH8_THEKT</name>
<organism evidence="1 2">
    <name type="scientific">Thelohanellus kitauei</name>
    <name type="common">Myxosporean</name>
    <dbReference type="NCBI Taxonomy" id="669202"/>
    <lineage>
        <taxon>Eukaryota</taxon>
        <taxon>Metazoa</taxon>
        <taxon>Cnidaria</taxon>
        <taxon>Myxozoa</taxon>
        <taxon>Myxosporea</taxon>
        <taxon>Bivalvulida</taxon>
        <taxon>Platysporina</taxon>
        <taxon>Myxobolidae</taxon>
        <taxon>Thelohanellus</taxon>
    </lineage>
</organism>
<dbReference type="OrthoDB" id="90756at2759"/>
<proteinExistence type="predicted"/>
<protein>
    <recommendedName>
        <fullName evidence="3">MULE transposase domain-containing protein</fullName>
    </recommendedName>
</protein>
<evidence type="ECO:0008006" key="3">
    <source>
        <dbReference type="Google" id="ProtNLM"/>
    </source>
</evidence>
<dbReference type="OMA" id="VINTRCH"/>
<dbReference type="Proteomes" id="UP000031668">
    <property type="component" value="Unassembled WGS sequence"/>
</dbReference>
<evidence type="ECO:0000313" key="2">
    <source>
        <dbReference type="Proteomes" id="UP000031668"/>
    </source>
</evidence>
<sequence>MKHTNAADTAEVSSRLVINTRCHVLEVDMKVQKTLFTMKYRAAAKTRMHLFRTDHHCHIVYSPLVINKTTRLKYLYNYKVLIFPTETPNYYQDNLDLLLRHRHWLADGTFKCLPAVFYKLFTLHVYIEGSVVPAVYALLPNKTRQTYQRMLLEFSKLRQFSPESILTDFELLGLQTDYKEDEFSFFVRILAAIAFAPVDDIVDGFGTLIDAGYPDNFIGQPDKRGYRRSPPFSLTLWNVNQSVLDSWPHTKNSVEGWHRGFQSSLLCSHPSL</sequence>
<evidence type="ECO:0000313" key="1">
    <source>
        <dbReference type="EMBL" id="KII74573.1"/>
    </source>
</evidence>
<gene>
    <name evidence="1" type="ORF">RF11_16183</name>
</gene>
<comment type="caution">
    <text evidence="1">The sequence shown here is derived from an EMBL/GenBank/DDBJ whole genome shotgun (WGS) entry which is preliminary data.</text>
</comment>
<keyword evidence="2" id="KW-1185">Reference proteome</keyword>
<dbReference type="EMBL" id="JWZT01000358">
    <property type="protein sequence ID" value="KII74573.1"/>
    <property type="molecule type" value="Genomic_DNA"/>
</dbReference>
<reference evidence="1 2" key="1">
    <citation type="journal article" date="2014" name="Genome Biol. Evol.">
        <title>The genome of the myxosporean Thelohanellus kitauei shows adaptations to nutrient acquisition within its fish host.</title>
        <authorList>
            <person name="Yang Y."/>
            <person name="Xiong J."/>
            <person name="Zhou Z."/>
            <person name="Huo F."/>
            <person name="Miao W."/>
            <person name="Ran C."/>
            <person name="Liu Y."/>
            <person name="Zhang J."/>
            <person name="Feng J."/>
            <person name="Wang M."/>
            <person name="Wang M."/>
            <person name="Wang L."/>
            <person name="Yao B."/>
        </authorList>
    </citation>
    <scope>NUCLEOTIDE SEQUENCE [LARGE SCALE GENOMIC DNA]</scope>
    <source>
        <strain evidence="1">Wuqing</strain>
    </source>
</reference>